<keyword evidence="11" id="KW-0560">Oxidoreductase</keyword>
<keyword evidence="6" id="KW-0266">Ethylene biosynthesis</keyword>
<evidence type="ECO:0000256" key="5">
    <source>
        <dbReference type="ARBA" id="ARBA00019045"/>
    </source>
</evidence>
<dbReference type="EMBL" id="JAUOPG010000003">
    <property type="protein sequence ID" value="MDO6453145.1"/>
    <property type="molecule type" value="Genomic_DNA"/>
</dbReference>
<dbReference type="GO" id="GO:0009693">
    <property type="term" value="P:ethylene biosynthetic process"/>
    <property type="evidence" value="ECO:0007669"/>
    <property type="project" value="UniProtKB-KW"/>
</dbReference>
<dbReference type="InterPro" id="IPR005123">
    <property type="entry name" value="Oxoglu/Fe-dep_dioxygenase_dom"/>
</dbReference>
<dbReference type="PROSITE" id="PS51471">
    <property type="entry name" value="FE2OG_OXY"/>
    <property type="match status" value="1"/>
</dbReference>
<feature type="domain" description="Fe2OG dioxygenase" evidence="12">
    <location>
        <begin position="178"/>
        <end position="280"/>
    </location>
</feature>
<evidence type="ECO:0000256" key="1">
    <source>
        <dbReference type="ARBA" id="ARBA00001954"/>
    </source>
</evidence>
<evidence type="ECO:0000256" key="6">
    <source>
        <dbReference type="ARBA" id="ARBA00022666"/>
    </source>
</evidence>
<dbReference type="InterPro" id="IPR026992">
    <property type="entry name" value="DIOX_N"/>
</dbReference>
<protein>
    <recommendedName>
        <fullName evidence="5">2-oxoglutarate-dependent ethylene/succinate-forming enzyme</fullName>
        <ecNumber evidence="4">1.13.12.19</ecNumber>
        <ecNumber evidence="3">1.14.20.7</ecNumber>
    </recommendedName>
    <alternativeName>
        <fullName evidence="7">2-oxoglutarate dioxygenase (ethylene-forming)</fullName>
    </alternativeName>
    <alternativeName>
        <fullName evidence="8">2-oxoglutarate/L-arginine monooxygenase/decarboxylase (succinate-forming)</fullName>
    </alternativeName>
</protein>
<dbReference type="InterPro" id="IPR027443">
    <property type="entry name" value="IPNS-like_sf"/>
</dbReference>
<comment type="catalytic activity">
    <reaction evidence="10">
        <text>L-arginine + 2-oxoglutarate + O2 = guanidine + L-glutamate 5-semialdehyde + succinate + CO2</text>
        <dbReference type="Rhea" id="RHEA:31535"/>
        <dbReference type="ChEBI" id="CHEBI:15379"/>
        <dbReference type="ChEBI" id="CHEBI:16526"/>
        <dbReference type="ChEBI" id="CHEBI:16810"/>
        <dbReference type="ChEBI" id="CHEBI:30031"/>
        <dbReference type="ChEBI" id="CHEBI:30087"/>
        <dbReference type="ChEBI" id="CHEBI:32682"/>
        <dbReference type="ChEBI" id="CHEBI:58066"/>
        <dbReference type="EC" id="1.14.20.7"/>
    </reaction>
</comment>
<dbReference type="PANTHER" id="PTHR47990">
    <property type="entry name" value="2-OXOGLUTARATE (2OG) AND FE(II)-DEPENDENT OXYGENASE SUPERFAMILY PROTEIN-RELATED"/>
    <property type="match status" value="1"/>
</dbReference>
<comment type="similarity">
    <text evidence="11">Belongs to the iron/ascorbate-dependent oxidoreductase family.</text>
</comment>
<organism evidence="13 14">
    <name type="scientific">Neptunomonas phycophila</name>
    <dbReference type="NCBI Taxonomy" id="1572645"/>
    <lineage>
        <taxon>Bacteria</taxon>
        <taxon>Pseudomonadati</taxon>
        <taxon>Pseudomonadota</taxon>
        <taxon>Gammaproteobacteria</taxon>
        <taxon>Oceanospirillales</taxon>
        <taxon>Oceanospirillaceae</taxon>
        <taxon>Neptunomonas</taxon>
    </lineage>
</organism>
<dbReference type="InterPro" id="IPR050231">
    <property type="entry name" value="Iron_ascorbate_oxido_reductase"/>
</dbReference>
<dbReference type="Gene3D" id="2.60.120.330">
    <property type="entry name" value="B-lactam Antibiotic, Isopenicillin N Synthase, Chain"/>
    <property type="match status" value="1"/>
</dbReference>
<comment type="cofactor">
    <cofactor evidence="1">
        <name>Fe(2+)</name>
        <dbReference type="ChEBI" id="CHEBI:29033"/>
    </cofactor>
</comment>
<dbReference type="Pfam" id="PF14226">
    <property type="entry name" value="DIOX_N"/>
    <property type="match status" value="1"/>
</dbReference>
<dbReference type="AlphaFoldDB" id="A0AAW7XG72"/>
<evidence type="ECO:0000259" key="12">
    <source>
        <dbReference type="PROSITE" id="PS51471"/>
    </source>
</evidence>
<evidence type="ECO:0000256" key="3">
    <source>
        <dbReference type="ARBA" id="ARBA00012293"/>
    </source>
</evidence>
<keyword evidence="11" id="KW-0408">Iron</keyword>
<dbReference type="InterPro" id="IPR044861">
    <property type="entry name" value="IPNS-like_FE2OG_OXY"/>
</dbReference>
<sequence>MTPETSTADIPLIDIAPLYSEDPSDWVDVARHIDHACQRTGFFYVKGHTIDTSTMNDVVGMAKQLFAQPMGEKLKIDITQSAHHRGYGAIATEQLDPSLPGDCKETFDMGRHLLADDPDVLAEKPLHGPNRYPDIDGFQATMETHYWRMLELGKTILKGIAVALGIAPDYFDSRFTHPISVLRFIHYPPASALSQDNQIGAGAHTDYGCITILYQDEVGGLQVQNRQGDWIDATPIPDTFVINIGDMMARWSNDRYTSTPHRVVNQAQKDRYASPFFVEPNFDTNIYCLDGCSDQTSPPKYEAISAGEYLLSRFRDTYAYRQKR</sequence>
<evidence type="ECO:0000256" key="7">
    <source>
        <dbReference type="ARBA" id="ARBA00031011"/>
    </source>
</evidence>
<evidence type="ECO:0000256" key="10">
    <source>
        <dbReference type="ARBA" id="ARBA00049359"/>
    </source>
</evidence>
<dbReference type="EC" id="1.13.12.19" evidence="4"/>
<keyword evidence="11" id="KW-0479">Metal-binding</keyword>
<dbReference type="RefSeq" id="WP_178969644.1">
    <property type="nucleotide sequence ID" value="NZ_CP041336.1"/>
</dbReference>
<dbReference type="SUPFAM" id="SSF51197">
    <property type="entry name" value="Clavaminate synthase-like"/>
    <property type="match status" value="1"/>
</dbReference>
<comment type="catalytic activity">
    <reaction evidence="9">
        <text>2-oxoglutarate + O2 + 2 H(+) = ethene + 3 CO2 + H2O</text>
        <dbReference type="Rhea" id="RHEA:31523"/>
        <dbReference type="ChEBI" id="CHEBI:15377"/>
        <dbReference type="ChEBI" id="CHEBI:15378"/>
        <dbReference type="ChEBI" id="CHEBI:15379"/>
        <dbReference type="ChEBI" id="CHEBI:16526"/>
        <dbReference type="ChEBI" id="CHEBI:16810"/>
        <dbReference type="ChEBI" id="CHEBI:18153"/>
        <dbReference type="EC" id="1.13.12.19"/>
    </reaction>
</comment>
<evidence type="ECO:0000256" key="8">
    <source>
        <dbReference type="ARBA" id="ARBA00031282"/>
    </source>
</evidence>
<comment type="pathway">
    <text evidence="2">Alkene biosynthesis; ethylene biosynthesis via 2-oxoglutarate.</text>
</comment>
<dbReference type="GO" id="GO:0046872">
    <property type="term" value="F:metal ion binding"/>
    <property type="evidence" value="ECO:0007669"/>
    <property type="project" value="UniProtKB-KW"/>
</dbReference>
<dbReference type="Pfam" id="PF03171">
    <property type="entry name" value="2OG-FeII_Oxy"/>
    <property type="match status" value="1"/>
</dbReference>
<evidence type="ECO:0000256" key="9">
    <source>
        <dbReference type="ARBA" id="ARBA00047725"/>
    </source>
</evidence>
<evidence type="ECO:0000256" key="11">
    <source>
        <dbReference type="RuleBase" id="RU003682"/>
    </source>
</evidence>
<dbReference type="GO" id="GO:0102276">
    <property type="term" value="F:2-oxoglutarate oxygenase/decarboxylase (ethylene-forming) activity"/>
    <property type="evidence" value="ECO:0007669"/>
    <property type="project" value="UniProtKB-EC"/>
</dbReference>
<evidence type="ECO:0000256" key="4">
    <source>
        <dbReference type="ARBA" id="ARBA00012531"/>
    </source>
</evidence>
<dbReference type="PRINTS" id="PR00682">
    <property type="entry name" value="IPNSYNTHASE"/>
</dbReference>
<evidence type="ECO:0000256" key="2">
    <source>
        <dbReference type="ARBA" id="ARBA00004767"/>
    </source>
</evidence>
<dbReference type="GeneID" id="89458072"/>
<evidence type="ECO:0000313" key="13">
    <source>
        <dbReference type="EMBL" id="MDO6453145.1"/>
    </source>
</evidence>
<gene>
    <name evidence="13" type="ORF">Q4490_06170</name>
</gene>
<accession>A0AAW7XG72</accession>
<dbReference type="EC" id="1.14.20.7" evidence="3"/>
<comment type="caution">
    <text evidence="13">The sequence shown here is derived from an EMBL/GenBank/DDBJ whole genome shotgun (WGS) entry which is preliminary data.</text>
</comment>
<dbReference type="Proteomes" id="UP001169862">
    <property type="component" value="Unassembled WGS sequence"/>
</dbReference>
<reference evidence="13" key="1">
    <citation type="submission" date="2023-07" db="EMBL/GenBank/DDBJ databases">
        <title>Genome content predicts the carbon catabolic preferences of heterotrophic bacteria.</title>
        <authorList>
            <person name="Gralka M."/>
        </authorList>
    </citation>
    <scope>NUCLEOTIDE SEQUENCE</scope>
    <source>
        <strain evidence="13">I2M16</strain>
    </source>
</reference>
<proteinExistence type="inferred from homology"/>
<name>A0AAW7XG72_9GAMM</name>
<evidence type="ECO:0000313" key="14">
    <source>
        <dbReference type="Proteomes" id="UP001169862"/>
    </source>
</evidence>